<comment type="caution">
    <text evidence="3">The sequence shown here is derived from an EMBL/GenBank/DDBJ whole genome shotgun (WGS) entry which is preliminary data.</text>
</comment>
<dbReference type="AlphaFoldDB" id="A0A502G3M0"/>
<comment type="caution">
    <text evidence="1">Lacks conserved residue(s) required for the propagation of feature annotation.</text>
</comment>
<dbReference type="GO" id="GO:0000160">
    <property type="term" value="P:phosphorelay signal transduction system"/>
    <property type="evidence" value="ECO:0007669"/>
    <property type="project" value="InterPro"/>
</dbReference>
<evidence type="ECO:0000259" key="2">
    <source>
        <dbReference type="PROSITE" id="PS50110"/>
    </source>
</evidence>
<evidence type="ECO:0000313" key="4">
    <source>
        <dbReference type="Proteomes" id="UP000319931"/>
    </source>
</evidence>
<gene>
    <name evidence="3" type="ORF">EAH76_02575</name>
</gene>
<evidence type="ECO:0000313" key="3">
    <source>
        <dbReference type="EMBL" id="TPG56449.1"/>
    </source>
</evidence>
<keyword evidence="3" id="KW-0238">DNA-binding</keyword>
<dbReference type="Proteomes" id="UP000319931">
    <property type="component" value="Unassembled WGS sequence"/>
</dbReference>
<dbReference type="GO" id="GO:0003677">
    <property type="term" value="F:DNA binding"/>
    <property type="evidence" value="ECO:0007669"/>
    <property type="project" value="UniProtKB-KW"/>
</dbReference>
<reference evidence="3 4" key="1">
    <citation type="journal article" date="2019" name="Environ. Microbiol.">
        <title>Species interactions and distinct microbial communities in high Arctic permafrost affected cryosols are associated with the CH4 and CO2 gas fluxes.</title>
        <authorList>
            <person name="Altshuler I."/>
            <person name="Hamel J."/>
            <person name="Turney S."/>
            <person name="Magnuson E."/>
            <person name="Levesque R."/>
            <person name="Greer C."/>
            <person name="Whyte L.G."/>
        </authorList>
    </citation>
    <scope>NUCLEOTIDE SEQUENCE [LARGE SCALE GENOMIC DNA]</scope>
    <source>
        <strain evidence="3 4">E6.1</strain>
    </source>
</reference>
<sequence length="204" mass="21599">MVDAVRSSGQWHVLEARDGAAALVQARDHRPVLILIGDGLPRGEATALVAALRDEPPPLRSTAILAQSDAAGPDERLWRLGFDGCVAPSGRPEALLAAVADWRPDDELAGAHRLAEQFGQPAIVPLIARFREELAAAVASLNGTPSQDAMHRIAGIAGTLGFDRVGSSWEQLSRGDAAIASIARREGRRVLAQIDRDAIFAPAD</sequence>
<dbReference type="InterPro" id="IPR011006">
    <property type="entry name" value="CheY-like_superfamily"/>
</dbReference>
<proteinExistence type="predicted"/>
<organism evidence="3 4">
    <name type="scientific">Sphingomonas glacialis</name>
    <dbReference type="NCBI Taxonomy" id="658225"/>
    <lineage>
        <taxon>Bacteria</taxon>
        <taxon>Pseudomonadati</taxon>
        <taxon>Pseudomonadota</taxon>
        <taxon>Alphaproteobacteria</taxon>
        <taxon>Sphingomonadales</taxon>
        <taxon>Sphingomonadaceae</taxon>
        <taxon>Sphingomonas</taxon>
    </lineage>
</organism>
<dbReference type="PROSITE" id="PS50110">
    <property type="entry name" value="RESPONSE_REGULATORY"/>
    <property type="match status" value="1"/>
</dbReference>
<dbReference type="InterPro" id="IPR001789">
    <property type="entry name" value="Sig_transdc_resp-reg_receiver"/>
</dbReference>
<keyword evidence="4" id="KW-1185">Reference proteome</keyword>
<dbReference type="EMBL" id="RCZC01000001">
    <property type="protein sequence ID" value="TPG56449.1"/>
    <property type="molecule type" value="Genomic_DNA"/>
</dbReference>
<accession>A0A502G3M0</accession>
<name>A0A502G3M0_9SPHN</name>
<protein>
    <submittedName>
        <fullName evidence="3">DNA-binding response regulator</fullName>
    </submittedName>
</protein>
<evidence type="ECO:0000256" key="1">
    <source>
        <dbReference type="PROSITE-ProRule" id="PRU00169"/>
    </source>
</evidence>
<dbReference type="SUPFAM" id="SSF52172">
    <property type="entry name" value="CheY-like"/>
    <property type="match status" value="1"/>
</dbReference>
<dbReference type="Gene3D" id="3.40.50.2300">
    <property type="match status" value="1"/>
</dbReference>
<feature type="domain" description="Response regulatory" evidence="2">
    <location>
        <begin position="1"/>
        <end position="103"/>
    </location>
</feature>